<accession>A0A1X6YNR1</accession>
<name>A0A1X6YNR1_9RHOB</name>
<dbReference type="EMBL" id="FWFU01000001">
    <property type="protein sequence ID" value="SLN26222.1"/>
    <property type="molecule type" value="Genomic_DNA"/>
</dbReference>
<proteinExistence type="predicted"/>
<dbReference type="Gene3D" id="3.30.910.20">
    <property type="entry name" value="Skp domain"/>
    <property type="match status" value="1"/>
</dbReference>
<dbReference type="SMART" id="SM00935">
    <property type="entry name" value="OmpH"/>
    <property type="match status" value="1"/>
</dbReference>
<dbReference type="AlphaFoldDB" id="A0A1X6YNR1"/>
<evidence type="ECO:0000313" key="3">
    <source>
        <dbReference type="EMBL" id="SLN26222.1"/>
    </source>
</evidence>
<keyword evidence="4" id="KW-1185">Reference proteome</keyword>
<keyword evidence="1" id="KW-0175">Coiled coil</keyword>
<sequence length="193" mass="21015">MALCLTLGAGSATAQDVGVVQSDVLVINPDRLFAETGLGQAMNDELQAQRDSLIAHNRKLEAELEAEEKALSELRSETNPDEFRDLADAFDTKVRSIRQDSERRARDLDRARAQAPVTFMRLVEPVLVDIMQDADAAVIMDSRTVLLRVEVVEITDVAISRIDEQIGSELPEGVSMGRGAPVSEGNNDAPDAD</sequence>
<dbReference type="Pfam" id="PF03938">
    <property type="entry name" value="OmpH"/>
    <property type="match status" value="1"/>
</dbReference>
<protein>
    <submittedName>
        <fullName evidence="3">Outer membrane protein (OmpH-like)</fullName>
    </submittedName>
</protein>
<feature type="coiled-coil region" evidence="1">
    <location>
        <begin position="43"/>
        <end position="77"/>
    </location>
</feature>
<evidence type="ECO:0000256" key="1">
    <source>
        <dbReference type="SAM" id="Coils"/>
    </source>
</evidence>
<gene>
    <name evidence="3" type="ORF">ROH8110_01199</name>
</gene>
<organism evidence="3 4">
    <name type="scientific">Roseovarius halotolerans</name>
    <dbReference type="NCBI Taxonomy" id="505353"/>
    <lineage>
        <taxon>Bacteria</taxon>
        <taxon>Pseudomonadati</taxon>
        <taxon>Pseudomonadota</taxon>
        <taxon>Alphaproteobacteria</taxon>
        <taxon>Rhodobacterales</taxon>
        <taxon>Roseobacteraceae</taxon>
        <taxon>Roseovarius</taxon>
    </lineage>
</organism>
<dbReference type="InterPro" id="IPR024930">
    <property type="entry name" value="Skp_dom_sf"/>
</dbReference>
<dbReference type="InterPro" id="IPR005632">
    <property type="entry name" value="Chaperone_Skp"/>
</dbReference>
<dbReference type="SUPFAM" id="SSF111384">
    <property type="entry name" value="OmpH-like"/>
    <property type="match status" value="1"/>
</dbReference>
<feature type="region of interest" description="Disordered" evidence="2">
    <location>
        <begin position="170"/>
        <end position="193"/>
    </location>
</feature>
<evidence type="ECO:0000256" key="2">
    <source>
        <dbReference type="SAM" id="MobiDB-lite"/>
    </source>
</evidence>
<dbReference type="Proteomes" id="UP000193207">
    <property type="component" value="Unassembled WGS sequence"/>
</dbReference>
<dbReference type="OrthoDB" id="7868372at2"/>
<reference evidence="3 4" key="1">
    <citation type="submission" date="2017-03" db="EMBL/GenBank/DDBJ databases">
        <authorList>
            <person name="Afonso C.L."/>
            <person name="Miller P.J."/>
            <person name="Scott M.A."/>
            <person name="Spackman E."/>
            <person name="Goraichik I."/>
            <person name="Dimitrov K.M."/>
            <person name="Suarez D.L."/>
            <person name="Swayne D.E."/>
        </authorList>
    </citation>
    <scope>NUCLEOTIDE SEQUENCE [LARGE SCALE GENOMIC DNA]</scope>
    <source>
        <strain evidence="3 4">CECT 8110</strain>
    </source>
</reference>
<evidence type="ECO:0000313" key="4">
    <source>
        <dbReference type="Proteomes" id="UP000193207"/>
    </source>
</evidence>
<dbReference type="RefSeq" id="WP_085816714.1">
    <property type="nucleotide sequence ID" value="NZ_FWFU01000001.1"/>
</dbReference>
<dbReference type="GO" id="GO:0051082">
    <property type="term" value="F:unfolded protein binding"/>
    <property type="evidence" value="ECO:0007669"/>
    <property type="project" value="InterPro"/>
</dbReference>